<protein>
    <recommendedName>
        <fullName evidence="3">Nucleotidyltransferase family protein</fullName>
    </recommendedName>
</protein>
<keyword evidence="2" id="KW-1185">Reference proteome</keyword>
<name>A0ABS2PMU4_9STRE</name>
<dbReference type="PANTHER" id="PTHR39166:SF1">
    <property type="entry name" value="BLL1166 PROTEIN"/>
    <property type="match status" value="1"/>
</dbReference>
<gene>
    <name evidence="1" type="ORF">JOC31_001579</name>
</gene>
<accession>A0ABS2PMU4</accession>
<dbReference type="EMBL" id="JAFBEI010000034">
    <property type="protein sequence ID" value="MBM7636755.1"/>
    <property type="molecule type" value="Genomic_DNA"/>
</dbReference>
<reference evidence="1 2" key="1">
    <citation type="submission" date="2021-01" db="EMBL/GenBank/DDBJ databases">
        <title>Genomic Encyclopedia of Type Strains, Phase IV (KMG-IV): sequencing the most valuable type-strain genomes for metagenomic binning, comparative biology and taxonomic classification.</title>
        <authorList>
            <person name="Goeker M."/>
        </authorList>
    </citation>
    <scope>NUCLEOTIDE SEQUENCE [LARGE SCALE GENOMIC DNA]</scope>
    <source>
        <strain evidence="1 2">DSM 27513</strain>
    </source>
</reference>
<evidence type="ECO:0000313" key="2">
    <source>
        <dbReference type="Proteomes" id="UP000809081"/>
    </source>
</evidence>
<evidence type="ECO:0000313" key="1">
    <source>
        <dbReference type="EMBL" id="MBM7636755.1"/>
    </source>
</evidence>
<dbReference type="PANTHER" id="PTHR39166">
    <property type="entry name" value="BLL1166 PROTEIN"/>
    <property type="match status" value="1"/>
</dbReference>
<dbReference type="Proteomes" id="UP000809081">
    <property type="component" value="Unassembled WGS sequence"/>
</dbReference>
<dbReference type="Pfam" id="PF06042">
    <property type="entry name" value="NTP_transf_6"/>
    <property type="match status" value="1"/>
</dbReference>
<dbReference type="InterPro" id="IPR009267">
    <property type="entry name" value="NTP_transf_6"/>
</dbReference>
<proteinExistence type="predicted"/>
<organism evidence="1 2">
    <name type="scientific">Streptococcus saliviloxodontae</name>
    <dbReference type="NCBI Taxonomy" id="1349416"/>
    <lineage>
        <taxon>Bacteria</taxon>
        <taxon>Bacillati</taxon>
        <taxon>Bacillota</taxon>
        <taxon>Bacilli</taxon>
        <taxon>Lactobacillales</taxon>
        <taxon>Streptococcaceae</taxon>
        <taxon>Streptococcus</taxon>
    </lineage>
</organism>
<comment type="caution">
    <text evidence="1">The sequence shown here is derived from an EMBL/GenBank/DDBJ whole genome shotgun (WGS) entry which is preliminary data.</text>
</comment>
<sequence length="177" mass="20253">MFEEDADLMALFEIVAGLGLSDCWIAAGTLRNYIWNVLSARSGLDDASDIDVVFYDPELPDEERKALESALNQTYPNYQWELKNQVNMHYHSPHTKPYQSSRDAISKYPETCTAIAGRLDERGSLELFLPYGVEDIVSFTVKPTPHFATDAERMAVYRSRLAKKSWASKWQRLKIIL</sequence>
<evidence type="ECO:0008006" key="3">
    <source>
        <dbReference type="Google" id="ProtNLM"/>
    </source>
</evidence>